<evidence type="ECO:0000313" key="2">
    <source>
        <dbReference type="Proteomes" id="UP000188728"/>
    </source>
</evidence>
<protein>
    <submittedName>
        <fullName evidence="1">Uncharacterized protein</fullName>
    </submittedName>
</protein>
<organism evidence="1 2">
    <name type="scientific">Rodentibacter trehalosifermentans</name>
    <dbReference type="NCBI Taxonomy" id="1908263"/>
    <lineage>
        <taxon>Bacteria</taxon>
        <taxon>Pseudomonadati</taxon>
        <taxon>Pseudomonadota</taxon>
        <taxon>Gammaproteobacteria</taxon>
        <taxon>Pasteurellales</taxon>
        <taxon>Pasteurellaceae</taxon>
        <taxon>Rodentibacter</taxon>
    </lineage>
</organism>
<reference evidence="1 2" key="1">
    <citation type="submission" date="2016-10" db="EMBL/GenBank/DDBJ databases">
        <title>Rodentibacter gen. nov. and new species.</title>
        <authorList>
            <person name="Christensen H."/>
        </authorList>
    </citation>
    <scope>NUCLEOTIDE SEQUENCE [LARGE SCALE GENOMIC DNA]</scope>
    <source>
        <strain evidence="1 2">H1983213011</strain>
    </source>
</reference>
<gene>
    <name evidence="1" type="ORF">BKK51_10055</name>
</gene>
<dbReference type="EMBL" id="MLHK01000058">
    <property type="protein sequence ID" value="OOF44105.1"/>
    <property type="molecule type" value="Genomic_DNA"/>
</dbReference>
<sequence>MEILLKFSISDFSKIAKMTTIKISEDLTALYRQLIDKILPYIPKEGRVYTAVEGLSFYRHDNPNYSLPCVQPLGIVVALQGRKEITLSN</sequence>
<comment type="caution">
    <text evidence="1">The sequence shown here is derived from an EMBL/GenBank/DDBJ whole genome shotgun (WGS) entry which is preliminary data.</text>
</comment>
<name>A0A1V3IPB2_9PAST</name>
<evidence type="ECO:0000313" key="1">
    <source>
        <dbReference type="EMBL" id="OOF44105.1"/>
    </source>
</evidence>
<proteinExistence type="predicted"/>
<dbReference type="Proteomes" id="UP000188728">
    <property type="component" value="Unassembled WGS sequence"/>
</dbReference>
<dbReference type="AlphaFoldDB" id="A0A1V3IPB2"/>
<accession>A0A1V3IPB2</accession>